<accession>A0A4R1R0P3</accession>
<name>A0A4R1R0P3_9FIRM</name>
<dbReference type="STRING" id="1469948.GCA_000732725_01714"/>
<dbReference type="AlphaFoldDB" id="A0A4R1R0P3"/>
<evidence type="ECO:0000313" key="2">
    <source>
        <dbReference type="Proteomes" id="UP000295718"/>
    </source>
</evidence>
<dbReference type="Proteomes" id="UP000295718">
    <property type="component" value="Unassembled WGS sequence"/>
</dbReference>
<gene>
    <name evidence="1" type="ORF">EDD76_1058</name>
</gene>
<proteinExistence type="predicted"/>
<keyword evidence="2" id="KW-1185">Reference proteome</keyword>
<evidence type="ECO:0000313" key="1">
    <source>
        <dbReference type="EMBL" id="TCL58838.1"/>
    </source>
</evidence>
<dbReference type="OrthoDB" id="2004108at2"/>
<reference evidence="1 2" key="1">
    <citation type="submission" date="2019-03" db="EMBL/GenBank/DDBJ databases">
        <title>Genomic Encyclopedia of Type Strains, Phase IV (KMG-IV): sequencing the most valuable type-strain genomes for metagenomic binning, comparative biology and taxonomic classification.</title>
        <authorList>
            <person name="Goeker M."/>
        </authorList>
    </citation>
    <scope>NUCLEOTIDE SEQUENCE [LARGE SCALE GENOMIC DNA]</scope>
    <source>
        <strain evidence="1 2">DSM 100556</strain>
    </source>
</reference>
<organism evidence="1 2">
    <name type="scientific">Kineothrix alysoides</name>
    <dbReference type="NCBI Taxonomy" id="1469948"/>
    <lineage>
        <taxon>Bacteria</taxon>
        <taxon>Bacillati</taxon>
        <taxon>Bacillota</taxon>
        <taxon>Clostridia</taxon>
        <taxon>Lachnospirales</taxon>
        <taxon>Lachnospiraceae</taxon>
        <taxon>Kineothrix</taxon>
    </lineage>
</organism>
<sequence>MTDYKIVNKFQAAEVTKLRIKVDRDSVCSVDDIDDRTKIFYLDNEATYEDLFHLLKKNKYFPYISGNNVVWVLTNAHYNCIFSYFTKTGKFSKGLYENKMKKICNTSDEVFLKYYSNPQKWKKEIQRMYNDDTYSMWRDGWFEELKYCDYVMAPKYE</sequence>
<comment type="caution">
    <text evidence="1">The sequence shown here is derived from an EMBL/GenBank/DDBJ whole genome shotgun (WGS) entry which is preliminary data.</text>
</comment>
<protein>
    <submittedName>
        <fullName evidence="1">Uncharacterized protein</fullName>
    </submittedName>
</protein>
<dbReference type="EMBL" id="SLUO01000005">
    <property type="protein sequence ID" value="TCL58838.1"/>
    <property type="molecule type" value="Genomic_DNA"/>
</dbReference>
<dbReference type="RefSeq" id="WP_051869350.1">
    <property type="nucleotide sequence ID" value="NZ_JPNB01000001.1"/>
</dbReference>